<dbReference type="RefSeq" id="WP_275057558.1">
    <property type="nucleotide sequence ID" value="NZ_CP118988.1"/>
</dbReference>
<dbReference type="Pfam" id="PF17803">
    <property type="entry name" value="Cadherin_4"/>
    <property type="match status" value="1"/>
</dbReference>
<dbReference type="InterPro" id="IPR047777">
    <property type="entry name" value="LapA-like_RM"/>
</dbReference>
<dbReference type="EMBL" id="CP118988">
    <property type="protein sequence ID" value="WED77626.1"/>
    <property type="molecule type" value="Genomic_DNA"/>
</dbReference>
<dbReference type="NCBIfam" id="NF033682">
    <property type="entry name" value="retention_LapA"/>
    <property type="match status" value="1"/>
</dbReference>
<evidence type="ECO:0000259" key="3">
    <source>
        <dbReference type="PROSITE" id="PS50234"/>
    </source>
</evidence>
<dbReference type="PRINTS" id="PR00313">
    <property type="entry name" value="CABNDNGRPT"/>
</dbReference>
<dbReference type="InterPro" id="IPR036465">
    <property type="entry name" value="vWFA_dom_sf"/>
</dbReference>
<reference evidence="4" key="1">
    <citation type="submission" date="2023-02" db="EMBL/GenBank/DDBJ databases">
        <title>The sequence of Aeromonas allosaccharophila K520.</title>
        <authorList>
            <person name="Luo X."/>
        </authorList>
    </citation>
    <scope>NUCLEOTIDE SEQUENCE</scope>
    <source>
        <strain evidence="4">K520</strain>
    </source>
</reference>
<dbReference type="InterPro" id="IPR046779">
    <property type="entry name" value="LapA_adhesin_dom"/>
</dbReference>
<dbReference type="CDD" id="cd00198">
    <property type="entry name" value="vWFA"/>
    <property type="match status" value="1"/>
</dbReference>
<dbReference type="Gene3D" id="2.60.40.2030">
    <property type="match status" value="1"/>
</dbReference>
<gene>
    <name evidence="4" type="ORF">PYU98_05110</name>
</gene>
<feature type="region of interest" description="Disordered" evidence="2">
    <location>
        <begin position="55"/>
        <end position="88"/>
    </location>
</feature>
<dbReference type="NCBIfam" id="TIGR03661">
    <property type="entry name" value="T1SS_VCA0849"/>
    <property type="match status" value="1"/>
</dbReference>
<accession>A0AAX3NW24</accession>
<dbReference type="SUPFAM" id="SSF53300">
    <property type="entry name" value="vWA-like"/>
    <property type="match status" value="1"/>
</dbReference>
<dbReference type="NCBIfam" id="TIGR01965">
    <property type="entry name" value="VCBS_repeat"/>
    <property type="match status" value="1"/>
</dbReference>
<dbReference type="InterPro" id="IPR018511">
    <property type="entry name" value="Hemolysin-typ_Ca-bd_CS"/>
</dbReference>
<name>A0AAX3NW24_9GAMM</name>
<dbReference type="Gene3D" id="2.150.10.10">
    <property type="entry name" value="Serralysin-like metalloprotease, C-terminal"/>
    <property type="match status" value="1"/>
</dbReference>
<dbReference type="Proteomes" id="UP001213721">
    <property type="component" value="Chromosome"/>
</dbReference>
<dbReference type="Pfam" id="PF13519">
    <property type="entry name" value="VWA_2"/>
    <property type="match status" value="1"/>
</dbReference>
<dbReference type="GO" id="GO:0005509">
    <property type="term" value="F:calcium ion binding"/>
    <property type="evidence" value="ECO:0007669"/>
    <property type="project" value="InterPro"/>
</dbReference>
<evidence type="ECO:0000313" key="4">
    <source>
        <dbReference type="EMBL" id="WED77626.1"/>
    </source>
</evidence>
<dbReference type="PROSITE" id="PS00330">
    <property type="entry name" value="HEMOLYSIN_CALCIUM"/>
    <property type="match status" value="3"/>
</dbReference>
<dbReference type="InterPro" id="IPR002035">
    <property type="entry name" value="VWF_A"/>
</dbReference>
<dbReference type="SMART" id="SM00327">
    <property type="entry name" value="VWA"/>
    <property type="match status" value="1"/>
</dbReference>
<dbReference type="Pfam" id="PF20579">
    <property type="entry name" value="LapA"/>
    <property type="match status" value="26"/>
</dbReference>
<feature type="compositionally biased region" description="Polar residues" evidence="2">
    <location>
        <begin position="59"/>
        <end position="69"/>
    </location>
</feature>
<dbReference type="InterPro" id="IPR038081">
    <property type="entry name" value="CalX-like_sf"/>
</dbReference>
<evidence type="ECO:0000256" key="2">
    <source>
        <dbReference type="SAM" id="MobiDB-lite"/>
    </source>
</evidence>
<dbReference type="InterPro" id="IPR001343">
    <property type="entry name" value="Hemolysn_Ca-bd"/>
</dbReference>
<dbReference type="SUPFAM" id="SSF51120">
    <property type="entry name" value="beta-Roll"/>
    <property type="match status" value="1"/>
</dbReference>
<proteinExistence type="predicted"/>
<dbReference type="InterPro" id="IPR019960">
    <property type="entry name" value="T1SS_VCA0849"/>
</dbReference>
<evidence type="ECO:0000256" key="1">
    <source>
        <dbReference type="ARBA" id="ARBA00022837"/>
    </source>
</evidence>
<dbReference type="InterPro" id="IPR040853">
    <property type="entry name" value="RapA2_cadherin-like"/>
</dbReference>
<dbReference type="PROSITE" id="PS50234">
    <property type="entry name" value="VWFA"/>
    <property type="match status" value="1"/>
</dbReference>
<evidence type="ECO:0000313" key="5">
    <source>
        <dbReference type="Proteomes" id="UP001213721"/>
    </source>
</evidence>
<organism evidence="4 5">
    <name type="scientific">Aeromonas allosaccharophila</name>
    <dbReference type="NCBI Taxonomy" id="656"/>
    <lineage>
        <taxon>Bacteria</taxon>
        <taxon>Pseudomonadati</taxon>
        <taxon>Pseudomonadota</taxon>
        <taxon>Gammaproteobacteria</taxon>
        <taxon>Aeromonadales</taxon>
        <taxon>Aeromonadaceae</taxon>
        <taxon>Aeromonas</taxon>
    </lineage>
</organism>
<dbReference type="InterPro" id="IPR010221">
    <property type="entry name" value="VCBS_dom"/>
</dbReference>
<feature type="domain" description="VWFA" evidence="3">
    <location>
        <begin position="4015"/>
        <end position="4205"/>
    </location>
</feature>
<dbReference type="SUPFAM" id="SSF141072">
    <property type="entry name" value="CalX-like"/>
    <property type="match status" value="1"/>
</dbReference>
<protein>
    <submittedName>
        <fullName evidence="4">Retention module-containing protein</fullName>
    </submittedName>
</protein>
<dbReference type="Pfam" id="PF00353">
    <property type="entry name" value="HemolysinCabind"/>
    <property type="match status" value="3"/>
</dbReference>
<dbReference type="InterPro" id="IPR011049">
    <property type="entry name" value="Serralysin-like_metalloprot_C"/>
</dbReference>
<dbReference type="Gene3D" id="3.40.50.410">
    <property type="entry name" value="von Willebrand factor, type A domain"/>
    <property type="match status" value="1"/>
</dbReference>
<sequence>MITNAVTLEQGVTVTQLKGQIYLVAADGSRKLLAEGDVLPKGAVIMSPDGASFMGGGQSFNVQPASEQSEPAEEGDAPQLAQNGAAGTPDDINALQQAILGGADPTQAFEASAAGGAPAAGGGGIGGVAGSSGNGGFVTIDRTGDATIAEATFDTTYNTNGEPPLGAAGEDEPLFISANLVLSADTQVNEGGLITFTATLDEPVFGSDLVIQLSNGAVITIPVGQSSGSVTVAAPADSPYVDPSTITVSITGTQGSGFNQIITGPSTTTQINDTVDTTTVTLGAPAQVNEGGQITYSASVNNAPQSDLVLTLSNGASITIKAGELSGNVTVDAPSDDVYKDGSSLTVSITGSQGGNYEQLDTSSTVTTAVVDTIDEVSVTIESNGDVTEVQQPVFTIKVSQVLDSALTVTLSNGDRVVIPKGETSVTYSPVAQGDDVFKDGGSLTVGIDSATVVGKSFENLELGGDATVTISDTVSEVVATLTADKSSVAEGGSVTYTVTLSNAANLPLTPHGELTFTLDNGKTITIAAGQTSGSVTVTAGDDVYTGGQADLSAKLTGVSGGDSFEKLTLGKETVTTKVTDEPNGEGDKVSVTIESNGDVTEVQQPVFTIKVSQVLDSALTVTLSNGDRVVIPKGETSVTYSPVAQGDDVFKDGGSLTVGIDSATVVGKSFENLELGGDATVTISDTVSEVVATLTADKSSVAEGGSVTYTVTLSNAANLPLTPHGELTFTLDNGKTITIAAGQTSGSVTVTAGDDVYTGGQADLSAKLTGVSGGDSFEKLTLGKETVTTKVTDEPNGEGDKVSVTIESNGDVTEVQQPVFTIKVSQVLDSALTVTLSNGDRVVIPKGETSVTYSPVAQGDDVFKDGGSLTVGIDSATVVGKSFENLELGGDATVTISDTVSEVVATLTADKSSVAEGGSVTYTVTLSNAANLPLTPHGELTFTLDNGKTITIAAGQTSGSVTVTAGDDVYTGGQADLSAKLTGVSGGDSFEKLTLGKETVTTKVTDEPNGEGDKVSVTIESNGDVTEVQQPVFTIKVSQVLDSALTVTLSNGDRVVIPKGETSVTYSPVAQGDDVFKDGGSLTVGIDSATVVGKSFENLELGGDATVTISDTVSEVVATLTADKSSVAEGGSVTYTVTLSNAANLPLTPHGELTFTLDNGKTITIAAGQTSGSVTVTAGDDVYTGGQADLSAKLTGVSGGDSFEKLTLGKETVTTKVTDEPNGEGDKVSVTIESNGDVTEVQQPVFTIKVSQVLDSALTVTLSNGDRVVIPKGETSVTYSPVAQGDDVFKDGGSLTVGIDSATVVGKSFENLELGGDATVTISDTVSEVVATLTADKSSVAEGGSVTYTVTLSNAANLPLTPHGELTFTLDNGKTITIAAGQTSGSVTVTAGDDVYTGGQADLSAKLTGVSGGDSFEKLTLGKETVTTKVTDEPNGEGDKVSVTIESNGDVTEVQQPVFTIKVSQVLDSALTVTLSNGDRVVIPKGETSVTYSPVAQGDDVFKDGGSLTVGIDSATVVGKSFENLELGGDATVTISDTVSEVVATLTADKSSVAEGGSVTYTVTLSNAANLPLTPHGELTFTLDNGKTITIAAGQTSGSVTVTAGDDVYTGGQADLSAKLTGVSGGDSFEKLTLGKETVTTKVTDEPNGEGDKVSVTIESNGDVTEVQQPVFTIKVSQVLDSALTVTLSNGDRVVIPKGETSVTYSPVAQGDDVFKDGGSLTVGIDSATVVGKSFENLELGGDATVTISDTVSEVVATLTADKSSVAEGGSVTYTVTLSNAANLPLTPHGELTFTLDNGKTITIAAGQTSGSVTVTAGDDVYTGGQADLSAKLTGVSGGDSFEKLTLGKETVTTKVTDEPNGEGDKVSVTIESNGDVTEVQQPVFTIKVSQVLDSALTVTLSNGDRVVIPKGETSVTYSPVAQGDDVFKDGGSLTVGIDSATVVGKSFENLELGGDATVTISDTVSEVVATLTADKSSVAEGGSVTYTVTLSNAANLPLTPHGELTFTLDNGKTITIAAGQTSGSVTVTAGDDVYTGGQADLSAKLTGVSGGDSFEKLTLGKETVTTKVTDEPNGEGDKVSVTIESNGDVTEVQQPVFTIKVSQVLDSALTVTLSNGDRVVIPKGETSVTYSPVAQGDDVFKDGGSLTVGIDSATVVGKSFENLELGGDATVTISDTVSEVVATLTADKSSVAEGGSVTYTVTLSNAANLPLTPHGELTFTLDNGKTITIAAGQTSGSVTVTAGDDVYTGGQADLSAKLTGVSGGDSFEKLTLGKETVTTKVTDEPNGEGDKVSVTIESNGDVTEVQQPVFTIKVSQVLDSALTVTLSNGDRVVIPKGETSVTYSPVAQGDDVFKDGGSLTVGIDSATVVGKSFENLELGGDATVTISDTVSEVVATLTADKSSVAEGGSVTYTVTLSNAANLPLTPHGELTFTLDNGKTITIAAGQTSGSVTVTAGDDVYTGGQADLSAKLTGVSGGDSFEKLTLGKETVTTKVTDEPNGEGDKVSVTIESNGDVTEVQQPVFTIKVSQVLDSALTVTLSNGDRVVIPKGETSVTYSPVAQGDDVFKDGGSLTVGIDSATVVGKSFENLELGGDATVTISDTVSEVVATLTADKSSVAEGGSVTYTVTLSNAANLPLTPHGELTFTLDNGKTITIAAGQTSGSVTVTAGDDVYTGGQADLSAKLTGVSGGDSFEKLTLGKETVTTKVTDEPNGEGDKVSVTIESNGDVTEVQQPVFTIKVSQVLDSALTVTLSNGDRVVIPKGETSVTYSPVAQGDDVFKDGGSLTVGIDSATVVGKSFENLELGGDATVTISDTVSEVVATLTADKSSVAEGGSVTYTVTLSNAANLPLTPHGELTFTLDNGKTITIAAGQTSGSVTVTAGDDVYTGGQADLSAKLTGVSGGDSFEKLTLGKETVTTKVTDEPNGEGDKATVLLSGPASVVEGSVTAEYTVTLSHAAKPGYKVLLSYSYTTASGDDIVETKEAVIGVDGKTAKFTIASVNDVRIEGSENFAVSVSKVLNAAGQDVFEGLDTAAAKVTTTIVDNDSVVALQDVVEGTAGNVLNVAPGVAFTGTTTLGGTVSLVNGKYVYQAPVRDHDDLVADTDSFTYTKADGSTVTYTINILDTNPIAANDSGSVAVGLNVQTIGSASLLANDIVVDSSSASPAKVYSVTGLNGQAMVLGASGSVTVAGKYGDLTVSADGSYTYTSKLDTDVQAVEGGAAVKSAFAVYGFQNNSLPLNGTSLNLNGLTDSATALVDVRTSGNNAKPGIGVSQGGGGTNDIGSGESLVIGLKALSNFAQIGINELNSGQGSASWKAYDANGVLVGSGTLVSSSSNGSLQSFNISTNTPFQYLVLGYSGNQNGYVIDSIKYTPAIGAVTEEFTYTVKDNDGDVSNSAVLTLNGNVPTTVAPTMLMGVEDSDVALTWTSFGISDNASTVRISGNQDGTGTIRYLDASTNQYKELGKNETQTFTKADIDSGKVKFDPEDNVSGADVYGNDKGVGNKGHDLTSIKFDVLRGNQVIASGKSVVVDLMPQADAPMLKVGTFSSLAAMDFENVGVGSGGWKDNINPNSINGAGAIGQWHANGSGLIEVGKESVYLGNEATSTTNQVMEIESSWNVSQLYTDIQCESGRFYQLNFDISARTTDGKKIETCGLKVYLIQIVNGQPVSGERIELYDFSPKSVGWLKGQSVGLNVPETGTYRLVFESKDASGNGDSYGAVLDNVKFQAVDNKGYEDSFIKLGKIDAELVDKDGSERLSVEIDGLPVGAVLKDAANHSVIVDATRKVDVTGWSLSTLQLKVNDPGNYNLLVKATATEVTSTGTVLDRAVSKVILPVEVLAANAAPVITATSVAVSEEGLSGGLIDATDFRAQDTNLDSTNDTSVSGQLAISDANGDTIQSVKLVAPTERITSGGTDIKWTVSADGMTLTGKMGSNGTTAVTVTIDKQGNYNVTLFKPLDHVNADNVEGRLAINVGVEASDGKATGTGTLTIQVEDDKPVVTDGSAVLKMTVQPTNLMLVLDVSTSMGERPSGGNGLTRFEMAQQALIKLLDRYQELGNVRVQLVTFSDSASIKTATWVDAAIAKQVINGLDYDGNTNYDDALEKAKAAFTQTGAIAGAKNVAYFLSDGEPNKPDYDHGIDPSERRGWESFLKINKITAYAVGIGEGATISALEPIAFNGADANKSVDAFVAEKESELASQLQETVAPSVIGNLLTVGSVSAGIGADGGRLSSVTVDRVVYSWGGGSATPSNLGSKASYNSTTHELTITTAAGGKLVIDLDDGSYRYQAASKAAMGYQETIGFSVVDRDGDSVNANVTLNVVPDGNAIKTGDQNDSVYLSSDRPSVAAHTAIEINGIHYSQPGTYQDGTAGVVIKKDSADTVYTYGGNDHVEGGRGNDVVYLGDSGSNLVDFSSAIDFVKADVATITLQPAAGVAREDGDLISAKASVAWGDVAQGAQGNDFLFGEDGVDLLFGGSGNDYLDGGQDRDFIRGGSGDDVILGGSGSDYLRGEEGADTFLWQQGDDLEQGAVGGNTPSHAIDYITDFHVDHLDTTTGYGDNGWYKINQFKDVDISKSDKLDLSDLLDYDGTKQEADLTKLLSVFESGTDVHIQVRASEGSPVVSQEIVLLNTTFESITGDSNQVYDSSTSNASEQVINYMLQNHLLDIDK</sequence>
<keyword evidence="1" id="KW-0106">Calcium</keyword>